<dbReference type="CDD" id="cd01948">
    <property type="entry name" value="EAL"/>
    <property type="match status" value="1"/>
</dbReference>
<dbReference type="AlphaFoldDB" id="A0A2N5GIW6"/>
<dbReference type="InterPro" id="IPR001633">
    <property type="entry name" value="EAL_dom"/>
</dbReference>
<reference evidence="4 6" key="2">
    <citation type="submission" date="2017-12" db="EMBL/GenBank/DDBJ databases">
        <title>Comparative Functional Genomics of Dry Heat Resistant strains isolated from the Viking Spacecraft.</title>
        <authorList>
            <person name="Seuylemezian A."/>
            <person name="Cooper K."/>
            <person name="Vaishampayan P."/>
        </authorList>
    </citation>
    <scope>NUCLEOTIDE SEQUENCE [LARGE SCALE GENOMIC DNA]</scope>
    <source>
        <strain evidence="4 6">ATCC 29669</strain>
    </source>
</reference>
<dbReference type="PANTHER" id="PTHR33525:SF4">
    <property type="entry name" value="CYCLIC DI-GMP PHOSPHODIESTERASE CDGJ"/>
    <property type="match status" value="1"/>
</dbReference>
<dbReference type="PIRSF" id="PIRSF003180">
    <property type="entry name" value="DiGMPpdiest_YuxH"/>
    <property type="match status" value="1"/>
</dbReference>
<dbReference type="SUPFAM" id="SSF141868">
    <property type="entry name" value="EAL domain-like"/>
    <property type="match status" value="1"/>
</dbReference>
<dbReference type="InterPro" id="IPR013976">
    <property type="entry name" value="HDOD"/>
</dbReference>
<dbReference type="InterPro" id="IPR035919">
    <property type="entry name" value="EAL_sf"/>
</dbReference>
<dbReference type="EMBL" id="PGVD01000019">
    <property type="protein sequence ID" value="PLR99018.1"/>
    <property type="molecule type" value="Genomic_DNA"/>
</dbReference>
<evidence type="ECO:0000313" key="4">
    <source>
        <dbReference type="EMBL" id="PLR99018.1"/>
    </source>
</evidence>
<evidence type="ECO:0000313" key="6">
    <source>
        <dbReference type="Proteomes" id="UP000235114"/>
    </source>
</evidence>
<evidence type="ECO:0000313" key="5">
    <source>
        <dbReference type="Proteomes" id="UP000234951"/>
    </source>
</evidence>
<dbReference type="Pfam" id="PF08668">
    <property type="entry name" value="HDOD"/>
    <property type="match status" value="1"/>
</dbReference>
<evidence type="ECO:0008006" key="7">
    <source>
        <dbReference type="Google" id="ProtNLM"/>
    </source>
</evidence>
<protein>
    <recommendedName>
        <fullName evidence="7">EAL domain-containing protein</fullName>
    </recommendedName>
</protein>
<evidence type="ECO:0000313" key="3">
    <source>
        <dbReference type="EMBL" id="PLR81006.1"/>
    </source>
</evidence>
<organism evidence="3 5">
    <name type="scientific">Bacillus canaveralius</name>
    <dbReference type="NCBI Taxonomy" id="1403243"/>
    <lineage>
        <taxon>Bacteria</taxon>
        <taxon>Bacillati</taxon>
        <taxon>Bacillota</taxon>
        <taxon>Bacilli</taxon>
        <taxon>Bacillales</taxon>
        <taxon>Bacillaceae</taxon>
        <taxon>Bacillus</taxon>
    </lineage>
</organism>
<dbReference type="SMART" id="SM00052">
    <property type="entry name" value="EAL"/>
    <property type="match status" value="1"/>
</dbReference>
<dbReference type="OrthoDB" id="9804751at2"/>
<dbReference type="EMBL" id="PGVA01000041">
    <property type="protein sequence ID" value="PLR81006.1"/>
    <property type="molecule type" value="Genomic_DNA"/>
</dbReference>
<proteinExistence type="predicted"/>
<dbReference type="Gene3D" id="3.20.20.450">
    <property type="entry name" value="EAL domain"/>
    <property type="match status" value="1"/>
</dbReference>
<dbReference type="SUPFAM" id="SSF109604">
    <property type="entry name" value="HD-domain/PDEase-like"/>
    <property type="match status" value="1"/>
</dbReference>
<sequence length="418" mass="48087">MEVFVARQPIFNKKEEVFAYELLHRNNQVNVFPNVNGDQATADVIINSFLNIGIDDVANGKPCFINFTENLLQLRLPTYFRPREIVVEILESVEPSEEIIEICQELKALGYKIALDDYALNEQNPYSSELLSYADIIKVDFLQTSSEIRERIESAAKSQNIQLLAEKVETKTEFLTAKEKGYDFFQGYFFSKPDIVSTYDIPTYFPSYFEMIQNFSMTAPSIDEVSELIERDLSLSYKLLKLINSPAFRPKYKINSIRQAIILLGLIETQKWIYVMAVRETTGMAKSLSKETIKICLTRAKMCESVARLKKQTAFCSSFFMTGMFSLMDTVMGTSMEKILKDLPLQDEICEALKGEPNCYKEVLDLVVAVEKADWIKINQKCREFKIEEKDLFLIYAEALNWSDHLLNDEASNQNKLI</sequence>
<gene>
    <name evidence="3" type="ORF">CU635_15950</name>
    <name evidence="4" type="ORF">CVD25_07000</name>
</gene>
<dbReference type="Pfam" id="PF00563">
    <property type="entry name" value="EAL"/>
    <property type="match status" value="1"/>
</dbReference>
<feature type="domain" description="EAL" evidence="1">
    <location>
        <begin position="1"/>
        <end position="207"/>
    </location>
</feature>
<dbReference type="Gene3D" id="1.10.3210.10">
    <property type="entry name" value="Hypothetical protein af1432"/>
    <property type="match status" value="1"/>
</dbReference>
<evidence type="ECO:0000259" key="1">
    <source>
        <dbReference type="PROSITE" id="PS50883"/>
    </source>
</evidence>
<reference evidence="3 5" key="1">
    <citation type="submission" date="2017-11" db="EMBL/GenBank/DDBJ databases">
        <title>Comparitive Functional Genomics of Dry Heat Resistant strains isolated from the Viking Spacecraft.</title>
        <authorList>
            <person name="Seuylemezian A."/>
            <person name="Cooper K."/>
            <person name="Vaishampayan P."/>
        </authorList>
    </citation>
    <scope>NUCLEOTIDE SEQUENCE [LARGE SCALE GENOMIC DNA]</scope>
    <source>
        <strain evidence="3 5">M4.6</strain>
    </source>
</reference>
<dbReference type="InterPro" id="IPR052340">
    <property type="entry name" value="RNase_Y/CdgJ"/>
</dbReference>
<name>A0A2N5GIW6_9BACI</name>
<comment type="caution">
    <text evidence="3">The sequence shown here is derived from an EMBL/GenBank/DDBJ whole genome shotgun (WGS) entry which is preliminary data.</text>
</comment>
<dbReference type="PANTHER" id="PTHR33525">
    <property type="match status" value="1"/>
</dbReference>
<evidence type="ECO:0000259" key="2">
    <source>
        <dbReference type="PROSITE" id="PS51833"/>
    </source>
</evidence>
<keyword evidence="6" id="KW-1185">Reference proteome</keyword>
<dbReference type="PROSITE" id="PS51833">
    <property type="entry name" value="HDOD"/>
    <property type="match status" value="1"/>
</dbReference>
<feature type="domain" description="HDOD" evidence="2">
    <location>
        <begin position="201"/>
        <end position="391"/>
    </location>
</feature>
<accession>A0A2N5GIW6</accession>
<dbReference type="Proteomes" id="UP000235114">
    <property type="component" value="Unassembled WGS sequence"/>
</dbReference>
<dbReference type="InterPro" id="IPR014408">
    <property type="entry name" value="dGMP_Pdiesterase_EAL/HD-GYP"/>
</dbReference>
<dbReference type="Proteomes" id="UP000234951">
    <property type="component" value="Unassembled WGS sequence"/>
</dbReference>
<dbReference type="PROSITE" id="PS50883">
    <property type="entry name" value="EAL"/>
    <property type="match status" value="1"/>
</dbReference>
<dbReference type="RefSeq" id="WP_101578379.1">
    <property type="nucleotide sequence ID" value="NZ_PGVA01000041.1"/>
</dbReference>